<name>A0A839XRI7_9PSEU</name>
<protein>
    <submittedName>
        <fullName evidence="1">Uncharacterized protein</fullName>
    </submittedName>
</protein>
<dbReference type="EMBL" id="JACIBS010000021">
    <property type="protein sequence ID" value="MBB3666402.1"/>
    <property type="molecule type" value="Genomic_DNA"/>
</dbReference>
<accession>A0A839XRI7</accession>
<dbReference type="AlphaFoldDB" id="A0A839XRI7"/>
<evidence type="ECO:0000313" key="2">
    <source>
        <dbReference type="Proteomes" id="UP000564573"/>
    </source>
</evidence>
<dbReference type="Proteomes" id="UP000564573">
    <property type="component" value="Unassembled WGS sequence"/>
</dbReference>
<reference evidence="1 2" key="1">
    <citation type="submission" date="2020-08" db="EMBL/GenBank/DDBJ databases">
        <title>Sequencing the genomes of 1000 actinobacteria strains.</title>
        <authorList>
            <person name="Klenk H.-P."/>
        </authorList>
    </citation>
    <scope>NUCLEOTIDE SEQUENCE [LARGE SCALE GENOMIC DNA]</scope>
    <source>
        <strain evidence="1 2">DSM 45267</strain>
    </source>
</reference>
<proteinExistence type="predicted"/>
<gene>
    <name evidence="1" type="ORF">FB384_005365</name>
</gene>
<dbReference type="RefSeq" id="WP_183787567.1">
    <property type="nucleotide sequence ID" value="NZ_JACIBS010000021.1"/>
</dbReference>
<comment type="caution">
    <text evidence="1">The sequence shown here is derived from an EMBL/GenBank/DDBJ whole genome shotgun (WGS) entry which is preliminary data.</text>
</comment>
<organism evidence="1 2">
    <name type="scientific">Prauserella sediminis</name>
    <dbReference type="NCBI Taxonomy" id="577680"/>
    <lineage>
        <taxon>Bacteria</taxon>
        <taxon>Bacillati</taxon>
        <taxon>Actinomycetota</taxon>
        <taxon>Actinomycetes</taxon>
        <taxon>Pseudonocardiales</taxon>
        <taxon>Pseudonocardiaceae</taxon>
        <taxon>Prauserella</taxon>
        <taxon>Prauserella salsuginis group</taxon>
    </lineage>
</organism>
<sequence length="189" mass="20023">MADQLATAEDLRTLLGEDATGLTTAEAELLLQLATGAVQAAAGQSILQATETVAVMGTVESWLSLPNRPVTDVSSVTLDGAEVSDHKRFGDRLWRARGWAASAYEPSTVEVTYTHGYLTTDAGAQLARSATLMVAAQMFSNPSSAGGFSIDDYQEQGTPNSDMAGMVPQRLQQALRRQYGPGARMVKIG</sequence>
<evidence type="ECO:0000313" key="1">
    <source>
        <dbReference type="EMBL" id="MBB3666402.1"/>
    </source>
</evidence>
<keyword evidence="2" id="KW-1185">Reference proteome</keyword>